<organism evidence="6 7">
    <name type="scientific">Astyanax mexicanus</name>
    <name type="common">Blind cave fish</name>
    <name type="synonym">Astyanax fasciatus mexicanus</name>
    <dbReference type="NCBI Taxonomy" id="7994"/>
    <lineage>
        <taxon>Eukaryota</taxon>
        <taxon>Metazoa</taxon>
        <taxon>Chordata</taxon>
        <taxon>Craniata</taxon>
        <taxon>Vertebrata</taxon>
        <taxon>Euteleostomi</taxon>
        <taxon>Actinopterygii</taxon>
        <taxon>Neopterygii</taxon>
        <taxon>Teleostei</taxon>
        <taxon>Ostariophysi</taxon>
        <taxon>Characiformes</taxon>
        <taxon>Characoidei</taxon>
        <taxon>Acestrorhamphidae</taxon>
        <taxon>Acestrorhamphinae</taxon>
        <taxon>Astyanax</taxon>
    </lineage>
</organism>
<dbReference type="PANTHER" id="PTHR10903">
    <property type="entry name" value="GTPASE, IMAP FAMILY MEMBER-RELATED"/>
    <property type="match status" value="1"/>
</dbReference>
<dbReference type="Gene3D" id="3.40.50.300">
    <property type="entry name" value="P-loop containing nucleotide triphosphate hydrolases"/>
    <property type="match status" value="1"/>
</dbReference>
<dbReference type="Bgee" id="ENSAMXG00000036856">
    <property type="expression patterns" value="Expressed in embryo and 3 other cell types or tissues"/>
</dbReference>
<keyword evidence="2" id="KW-0547">Nucleotide-binding</keyword>
<dbReference type="InterPro" id="IPR006703">
    <property type="entry name" value="G_AIG1"/>
</dbReference>
<dbReference type="InterPro" id="IPR027417">
    <property type="entry name" value="P-loop_NTPase"/>
</dbReference>
<dbReference type="Gene3D" id="1.10.533.10">
    <property type="entry name" value="Death Domain, Fas"/>
    <property type="match status" value="1"/>
</dbReference>
<dbReference type="InterPro" id="IPR004020">
    <property type="entry name" value="DAPIN"/>
</dbReference>
<evidence type="ECO:0000259" key="4">
    <source>
        <dbReference type="Pfam" id="PF02758"/>
    </source>
</evidence>
<protein>
    <submittedName>
        <fullName evidence="6">Immune-associated nucleotide-binding protein 11-like</fullName>
    </submittedName>
</protein>
<evidence type="ECO:0000313" key="6">
    <source>
        <dbReference type="Ensembl" id="ENSAMXP00000043233.1"/>
    </source>
</evidence>
<sequence>MAHRLFDDSSIVSDFHPLFDELHIVLIGCHYAGKNTVGNAILRKHVFKYKTTYERHNAKRERAVFGRRITIVRVPGWYGDLDLDNGQPEINQEIRDCMKEFQKGPHAIILCVTERSTVTNKTMKTLESLLTDRVWDHTLIVFTKGKHLKTENIDKHIKDKDLQVLWETCGKRHHILTKWPSLEQSRKLIEDIEEMVAKKSISFTFSIPEMRRPEEFQAEKSKLLERIQDKINLLEKDASKDVKRRARGNSEKLRLKDLQKHVEETIQLQSQSSRTVIQSQLSTCSQADGGRPPCDTLMFSRTTTLEQRSNNPGLEATLTLEEEQSVLRTPPPYSYDTIPLRRPTLISSPGRQDLRGWGSTLVNVLEELKDQQFDNMKCKIGFRNEWKIARSKLDGSRADVAELMIQTWGEYQCIINIRDIMKDIPRNDQAITSLLMPFLEVIGETW</sequence>
<evidence type="ECO:0000256" key="1">
    <source>
        <dbReference type="ARBA" id="ARBA00008535"/>
    </source>
</evidence>
<dbReference type="PANTHER" id="PTHR10903:SF170">
    <property type="entry name" value="GTPASE IMAP FAMILY MEMBER 7"/>
    <property type="match status" value="1"/>
</dbReference>
<reference evidence="7" key="2">
    <citation type="journal article" date="2014" name="Nat. Commun.">
        <title>The cavefish genome reveals candidate genes for eye loss.</title>
        <authorList>
            <person name="McGaugh S.E."/>
            <person name="Gross J.B."/>
            <person name="Aken B."/>
            <person name="Blin M."/>
            <person name="Borowsky R."/>
            <person name="Chalopin D."/>
            <person name="Hinaux H."/>
            <person name="Jeffery W.R."/>
            <person name="Keene A."/>
            <person name="Ma L."/>
            <person name="Minx P."/>
            <person name="Murphy D."/>
            <person name="O'Quin K.E."/>
            <person name="Retaux S."/>
            <person name="Rohner N."/>
            <person name="Searle S.M."/>
            <person name="Stahl B.A."/>
            <person name="Tabin C."/>
            <person name="Volff J.N."/>
            <person name="Yoshizawa M."/>
            <person name="Warren W.C."/>
        </authorList>
    </citation>
    <scope>NUCLEOTIDE SEQUENCE [LARGE SCALE GENOMIC DNA]</scope>
    <source>
        <strain evidence="7">female</strain>
    </source>
</reference>
<dbReference type="Pfam" id="PF04548">
    <property type="entry name" value="AIG1"/>
    <property type="match status" value="1"/>
</dbReference>
<keyword evidence="3" id="KW-0342">GTP-binding</keyword>
<dbReference type="GO" id="GO:0005525">
    <property type="term" value="F:GTP binding"/>
    <property type="evidence" value="ECO:0007669"/>
    <property type="project" value="UniProtKB-KW"/>
</dbReference>
<evidence type="ECO:0000256" key="3">
    <source>
        <dbReference type="ARBA" id="ARBA00023134"/>
    </source>
</evidence>
<accession>A0A3B1JLM0</accession>
<dbReference type="STRING" id="7994.ENSAMXP00000043233"/>
<evidence type="ECO:0000313" key="7">
    <source>
        <dbReference type="Proteomes" id="UP000018467"/>
    </source>
</evidence>
<dbReference type="InterPro" id="IPR011029">
    <property type="entry name" value="DEATH-like_dom_sf"/>
</dbReference>
<reference evidence="6" key="4">
    <citation type="submission" date="2025-09" db="UniProtKB">
        <authorList>
            <consortium name="Ensembl"/>
        </authorList>
    </citation>
    <scope>IDENTIFICATION</scope>
</reference>
<dbReference type="Proteomes" id="UP000018467">
    <property type="component" value="Unassembled WGS sequence"/>
</dbReference>
<dbReference type="SUPFAM" id="SSF52540">
    <property type="entry name" value="P-loop containing nucleoside triphosphate hydrolases"/>
    <property type="match status" value="1"/>
</dbReference>
<dbReference type="InParanoid" id="A0A3B1JLM0"/>
<evidence type="ECO:0000256" key="2">
    <source>
        <dbReference type="ARBA" id="ARBA00022741"/>
    </source>
</evidence>
<dbReference type="Pfam" id="PF02758">
    <property type="entry name" value="PYRIN"/>
    <property type="match status" value="1"/>
</dbReference>
<feature type="domain" description="Pyrin" evidence="4">
    <location>
        <begin position="361"/>
        <end position="430"/>
    </location>
</feature>
<reference evidence="7" key="1">
    <citation type="submission" date="2013-03" db="EMBL/GenBank/DDBJ databases">
        <authorList>
            <person name="Jeffery W."/>
            <person name="Warren W."/>
            <person name="Wilson R.K."/>
        </authorList>
    </citation>
    <scope>NUCLEOTIDE SEQUENCE</scope>
    <source>
        <strain evidence="7">female</strain>
    </source>
</reference>
<comment type="similarity">
    <text evidence="1">Belongs to the TRAFAC class TrmE-Era-EngA-EngB-Septin-like GTPase superfamily. AIG1/Toc34/Toc159-like paraseptin GTPase family. IAN subfamily.</text>
</comment>
<dbReference type="SUPFAM" id="SSF47986">
    <property type="entry name" value="DEATH domain"/>
    <property type="match status" value="1"/>
</dbReference>
<evidence type="ECO:0000259" key="5">
    <source>
        <dbReference type="Pfam" id="PF04548"/>
    </source>
</evidence>
<keyword evidence="7" id="KW-1185">Reference proteome</keyword>
<feature type="domain" description="AIG1-type G" evidence="5">
    <location>
        <begin position="23"/>
        <end position="200"/>
    </location>
</feature>
<dbReference type="GeneTree" id="ENSGT00940000180721"/>
<proteinExistence type="inferred from homology"/>
<dbReference type="Ensembl" id="ENSAMXT00000036741.1">
    <property type="protein sequence ID" value="ENSAMXP00000043233.1"/>
    <property type="gene ID" value="ENSAMXG00000036856.1"/>
</dbReference>
<dbReference type="InterPro" id="IPR045058">
    <property type="entry name" value="GIMA/IAN/Toc"/>
</dbReference>
<name>A0A3B1JLM0_ASTMX</name>
<dbReference type="AlphaFoldDB" id="A0A3B1JLM0"/>
<reference evidence="6" key="3">
    <citation type="submission" date="2025-08" db="UniProtKB">
        <authorList>
            <consortium name="Ensembl"/>
        </authorList>
    </citation>
    <scope>IDENTIFICATION</scope>
</reference>